<keyword evidence="8" id="KW-0496">Mitochondrion</keyword>
<dbReference type="OrthoDB" id="1696280at2759"/>
<evidence type="ECO:0000256" key="3">
    <source>
        <dbReference type="ARBA" id="ARBA00011233"/>
    </source>
</evidence>
<dbReference type="GO" id="GO:0005759">
    <property type="term" value="C:mitochondrial matrix"/>
    <property type="evidence" value="ECO:0007669"/>
    <property type="project" value="UniProtKB-SubCell"/>
</dbReference>
<proteinExistence type="predicted"/>
<evidence type="ECO:0000256" key="8">
    <source>
        <dbReference type="ARBA" id="ARBA00023128"/>
    </source>
</evidence>
<accession>A0A2A3EII6</accession>
<evidence type="ECO:0000256" key="15">
    <source>
        <dbReference type="ARBA" id="ARBA00068317"/>
    </source>
</evidence>
<comment type="pathway">
    <text evidence="2">Lipid metabolism; fatty acid beta-oxidation.</text>
</comment>
<dbReference type="Pfam" id="PF00378">
    <property type="entry name" value="ECH_1"/>
    <property type="match status" value="1"/>
</dbReference>
<dbReference type="GO" id="GO:0006635">
    <property type="term" value="P:fatty acid beta-oxidation"/>
    <property type="evidence" value="ECO:0007669"/>
    <property type="project" value="TreeGrafter"/>
</dbReference>
<evidence type="ECO:0000313" key="17">
    <source>
        <dbReference type="EMBL" id="PBC31595.1"/>
    </source>
</evidence>
<evidence type="ECO:0000256" key="11">
    <source>
        <dbReference type="ARBA" id="ARBA00051293"/>
    </source>
</evidence>
<keyword evidence="6" id="KW-0007">Acetylation</keyword>
<gene>
    <name evidence="17" type="ORF">APICC_05746</name>
</gene>
<dbReference type="FunFam" id="3.90.226.10:FF:000034">
    <property type="entry name" value="Enoyl-CoA delta isomerase 1"/>
    <property type="match status" value="1"/>
</dbReference>
<keyword evidence="7" id="KW-0443">Lipid metabolism</keyword>
<evidence type="ECO:0000256" key="12">
    <source>
        <dbReference type="ARBA" id="ARBA00052376"/>
    </source>
</evidence>
<dbReference type="GO" id="GO:0004165">
    <property type="term" value="F:delta(3)-delta(2)-enoyl-CoA isomerase activity"/>
    <property type="evidence" value="ECO:0007669"/>
    <property type="project" value="UniProtKB-EC"/>
</dbReference>
<dbReference type="InterPro" id="IPR029045">
    <property type="entry name" value="ClpP/crotonase-like_dom_sf"/>
</dbReference>
<evidence type="ECO:0000313" key="18">
    <source>
        <dbReference type="Proteomes" id="UP000242457"/>
    </source>
</evidence>
<evidence type="ECO:0000256" key="10">
    <source>
        <dbReference type="ARBA" id="ARBA00050938"/>
    </source>
</evidence>
<evidence type="ECO:0000256" key="14">
    <source>
        <dbReference type="ARBA" id="ARBA00056147"/>
    </source>
</evidence>
<evidence type="ECO:0000256" key="6">
    <source>
        <dbReference type="ARBA" id="ARBA00022990"/>
    </source>
</evidence>
<comment type="function">
    <text evidence="14">Key enzyme of fatty acid beta-oxidation. Able to isomerize both 3-cis (3Z) and 3-trans (3E) double bonds into the 2-trans (2E) form in a range of enoyl-CoA species, with a preference for (3Z)-enoyl-CoAs over (3E)-enoyl-CoAs. The catalytic efficiency of this enzyme is not affected by the fatty acyl chain length.</text>
</comment>
<comment type="catalytic activity">
    <reaction evidence="10">
        <text>(3Z)-decenoyl-CoA = (2E)-decenoyl-CoA</text>
        <dbReference type="Rhea" id="RHEA:77195"/>
        <dbReference type="ChEBI" id="CHEBI:61406"/>
        <dbReference type="ChEBI" id="CHEBI:195601"/>
    </reaction>
    <physiologicalReaction direction="left-to-right" evidence="10">
        <dbReference type="Rhea" id="RHEA:77196"/>
    </physiologicalReaction>
</comment>
<dbReference type="Gene3D" id="3.90.226.10">
    <property type="entry name" value="2-enoyl-CoA Hydratase, Chain A, domain 1"/>
    <property type="match status" value="1"/>
</dbReference>
<dbReference type="SUPFAM" id="SSF52096">
    <property type="entry name" value="ClpP/crotonase"/>
    <property type="match status" value="1"/>
</dbReference>
<evidence type="ECO:0000256" key="2">
    <source>
        <dbReference type="ARBA" id="ARBA00005005"/>
    </source>
</evidence>
<dbReference type="EMBL" id="KZ288230">
    <property type="protein sequence ID" value="PBC31595.1"/>
    <property type="molecule type" value="Genomic_DNA"/>
</dbReference>
<comment type="catalytic activity">
    <reaction evidence="11">
        <text>(2E)-tetradecenoyl-CoA = (3Z)-tetradecenoyl-CoA</text>
        <dbReference type="Rhea" id="RHEA:29847"/>
        <dbReference type="ChEBI" id="CHEBI:61405"/>
        <dbReference type="ChEBI" id="CHEBI:61968"/>
    </reaction>
    <physiologicalReaction direction="right-to-left" evidence="11">
        <dbReference type="Rhea" id="RHEA:29849"/>
    </physiologicalReaction>
</comment>
<dbReference type="STRING" id="94128.A0A2A3EII6"/>
<organism evidence="17 18">
    <name type="scientific">Apis cerana cerana</name>
    <name type="common">Oriental honeybee</name>
    <dbReference type="NCBI Taxonomy" id="94128"/>
    <lineage>
        <taxon>Eukaryota</taxon>
        <taxon>Metazoa</taxon>
        <taxon>Ecdysozoa</taxon>
        <taxon>Arthropoda</taxon>
        <taxon>Hexapoda</taxon>
        <taxon>Insecta</taxon>
        <taxon>Pterygota</taxon>
        <taxon>Neoptera</taxon>
        <taxon>Endopterygota</taxon>
        <taxon>Hymenoptera</taxon>
        <taxon>Apocrita</taxon>
        <taxon>Aculeata</taxon>
        <taxon>Apoidea</taxon>
        <taxon>Anthophila</taxon>
        <taxon>Apidae</taxon>
        <taxon>Apis</taxon>
    </lineage>
</organism>
<sequence>MFIVKRIFNKNLQIPLYRTYTVNSKIIEVTKDDIDIATISMAHPPVNCLNKELLNALNTSLMNVQKQKCQGVILTSSLSNIFSAGIDLKEIYNRTEKQLSEYWTTIQNTWLTLYNLEIPIAAAINGSSPAGGCILAMSCEYRILVEGKYTIGLNETQLGITVSEWMRALYVDIIGYRRAELALLQGTLFHPKEALEIGLVDELALNKANAIERCQNYIKSFKNIPCKYIKGRQKTKMELRKHNSSWLKANANSDLNEFITFVQSPNVQANLKLYIEALQNKNV</sequence>
<dbReference type="Gene3D" id="6.10.250.170">
    <property type="match status" value="1"/>
</dbReference>
<comment type="catalytic activity">
    <reaction evidence="12">
        <text>(3Z)-dodecenoyl-CoA = (2E)-dodecenoyl-CoA</text>
        <dbReference type="Rhea" id="RHEA:23716"/>
        <dbReference type="ChEBI" id="CHEBI:57330"/>
        <dbReference type="ChEBI" id="CHEBI:58543"/>
        <dbReference type="EC" id="5.3.3.8"/>
    </reaction>
    <physiologicalReaction direction="left-to-right" evidence="12">
        <dbReference type="Rhea" id="RHEA:23717"/>
    </physiologicalReaction>
</comment>
<evidence type="ECO:0000256" key="13">
    <source>
        <dbReference type="ARBA" id="ARBA00052542"/>
    </source>
</evidence>
<dbReference type="CDD" id="cd06558">
    <property type="entry name" value="crotonase-like"/>
    <property type="match status" value="1"/>
</dbReference>
<evidence type="ECO:0000256" key="16">
    <source>
        <dbReference type="ARBA" id="ARBA00083575"/>
    </source>
</evidence>
<reference evidence="17 18" key="1">
    <citation type="submission" date="2014-07" db="EMBL/GenBank/DDBJ databases">
        <title>Genomic and transcriptomic analysis on Apis cerana provide comprehensive insights into honey bee biology.</title>
        <authorList>
            <person name="Diao Q."/>
            <person name="Sun L."/>
            <person name="Zheng H."/>
            <person name="Zheng H."/>
            <person name="Xu S."/>
            <person name="Wang S."/>
            <person name="Zeng Z."/>
            <person name="Hu F."/>
            <person name="Su S."/>
            <person name="Wu J."/>
        </authorList>
    </citation>
    <scope>NUCLEOTIDE SEQUENCE [LARGE SCALE GENOMIC DNA]</scope>
    <source>
        <tissue evidence="17">Pupae without intestine</tissue>
    </source>
</reference>
<dbReference type="AlphaFoldDB" id="A0A2A3EII6"/>
<keyword evidence="18" id="KW-1185">Reference proteome</keyword>
<evidence type="ECO:0000256" key="4">
    <source>
        <dbReference type="ARBA" id="ARBA00022832"/>
    </source>
</evidence>
<comment type="catalytic activity">
    <reaction evidence="13">
        <text>(3Z)-octenoyl-CoA = (2E)-octenoyl-CoA</text>
        <dbReference type="Rhea" id="RHEA:46044"/>
        <dbReference type="ChEBI" id="CHEBI:62242"/>
        <dbReference type="ChEBI" id="CHEBI:85640"/>
    </reaction>
    <physiologicalReaction direction="left-to-right" evidence="13">
        <dbReference type="Rhea" id="RHEA:46045"/>
    </physiologicalReaction>
</comment>
<comment type="subcellular location">
    <subcellularLocation>
        <location evidence="1">Mitochondrion matrix</location>
    </subcellularLocation>
</comment>
<keyword evidence="9 17" id="KW-0413">Isomerase</keyword>
<keyword evidence="5" id="KW-0809">Transit peptide</keyword>
<evidence type="ECO:0000256" key="7">
    <source>
        <dbReference type="ARBA" id="ARBA00023098"/>
    </source>
</evidence>
<evidence type="ECO:0000256" key="1">
    <source>
        <dbReference type="ARBA" id="ARBA00004305"/>
    </source>
</evidence>
<dbReference type="PANTHER" id="PTHR11941">
    <property type="entry name" value="ENOYL-COA HYDRATASE-RELATED"/>
    <property type="match status" value="1"/>
</dbReference>
<dbReference type="PANTHER" id="PTHR11941:SF45">
    <property type="entry name" value="ENOYL-COA DELTA ISOMERASE 1, MITOCHONDRIAL"/>
    <property type="match status" value="1"/>
</dbReference>
<comment type="subunit">
    <text evidence="3">Homotrimer.</text>
</comment>
<evidence type="ECO:0000256" key="9">
    <source>
        <dbReference type="ARBA" id="ARBA00023235"/>
    </source>
</evidence>
<protein>
    <recommendedName>
        <fullName evidence="15">Enoyl-CoA delta isomerase 1, mitochondrial</fullName>
    </recommendedName>
    <alternativeName>
        <fullName evidence="16">3,2-trans-enoyl-CoA isomerase</fullName>
    </alternativeName>
</protein>
<name>A0A2A3EII6_APICC</name>
<keyword evidence="4" id="KW-0276">Fatty acid metabolism</keyword>
<dbReference type="Proteomes" id="UP000242457">
    <property type="component" value="Unassembled WGS sequence"/>
</dbReference>
<evidence type="ECO:0000256" key="5">
    <source>
        <dbReference type="ARBA" id="ARBA00022946"/>
    </source>
</evidence>
<dbReference type="InterPro" id="IPR001753">
    <property type="entry name" value="Enoyl-CoA_hydra/iso"/>
</dbReference>